<sequence>MSHPHFSHHHSDGESEDEVNGFDPLRLPGTQDSEIDSADSLDADDLMCQCFMSLEALAVYEHISPEALTEYECISLEALTPHVHTCLLSFKWDHNVHSLDKAITLCKFAISRCPDGHPLKFGHLFRLGMALEEKGLEEEALGAYERALDGAPGDSNGLSLMSVCFYKIGALRKGRYDRLGEAEDLNKAISAQEASISCTAGEGEQLNETYVSLLHSLAVCWNLLKDKEDFARIQSYARKASIQCIQSNAHVALALCGIS</sequence>
<reference evidence="2" key="1">
    <citation type="submission" date="2023-06" db="EMBL/GenBank/DDBJ databases">
        <authorList>
            <consortium name="Lawrence Berkeley National Laboratory"/>
            <person name="Ahrendt S."/>
            <person name="Sahu N."/>
            <person name="Indic B."/>
            <person name="Wong-Bajracharya J."/>
            <person name="Merenyi Z."/>
            <person name="Ke H.-M."/>
            <person name="Monk M."/>
            <person name="Kocsube S."/>
            <person name="Drula E."/>
            <person name="Lipzen A."/>
            <person name="Balint B."/>
            <person name="Henrissat B."/>
            <person name="Andreopoulos B."/>
            <person name="Martin F.M."/>
            <person name="Harder C.B."/>
            <person name="Rigling D."/>
            <person name="Ford K.L."/>
            <person name="Foster G.D."/>
            <person name="Pangilinan J."/>
            <person name="Papanicolaou A."/>
            <person name="Barry K."/>
            <person name="LaButti K."/>
            <person name="Viragh M."/>
            <person name="Koriabine M."/>
            <person name="Yan M."/>
            <person name="Riley R."/>
            <person name="Champramary S."/>
            <person name="Plett K.L."/>
            <person name="Tsai I.J."/>
            <person name="Slot J."/>
            <person name="Sipos G."/>
            <person name="Plett J."/>
            <person name="Nagy L.G."/>
            <person name="Grigoriev I.V."/>
        </authorList>
    </citation>
    <scope>NUCLEOTIDE SEQUENCE</scope>
    <source>
        <strain evidence="2">FPL87.14</strain>
    </source>
</reference>
<dbReference type="EMBL" id="JAUEPT010000007">
    <property type="protein sequence ID" value="KAK0449908.1"/>
    <property type="molecule type" value="Genomic_DNA"/>
</dbReference>
<evidence type="ECO:0008006" key="4">
    <source>
        <dbReference type="Google" id="ProtNLM"/>
    </source>
</evidence>
<evidence type="ECO:0000256" key="1">
    <source>
        <dbReference type="SAM" id="MobiDB-lite"/>
    </source>
</evidence>
<dbReference type="InterPro" id="IPR011990">
    <property type="entry name" value="TPR-like_helical_dom_sf"/>
</dbReference>
<evidence type="ECO:0000313" key="3">
    <source>
        <dbReference type="Proteomes" id="UP001175226"/>
    </source>
</evidence>
<proteinExistence type="predicted"/>
<dbReference type="Gene3D" id="1.25.40.10">
    <property type="entry name" value="Tetratricopeptide repeat domain"/>
    <property type="match status" value="1"/>
</dbReference>
<organism evidence="2 3">
    <name type="scientific">Armillaria borealis</name>
    <dbReference type="NCBI Taxonomy" id="47425"/>
    <lineage>
        <taxon>Eukaryota</taxon>
        <taxon>Fungi</taxon>
        <taxon>Dikarya</taxon>
        <taxon>Basidiomycota</taxon>
        <taxon>Agaricomycotina</taxon>
        <taxon>Agaricomycetes</taxon>
        <taxon>Agaricomycetidae</taxon>
        <taxon>Agaricales</taxon>
        <taxon>Marasmiineae</taxon>
        <taxon>Physalacriaceae</taxon>
        <taxon>Armillaria</taxon>
    </lineage>
</organism>
<gene>
    <name evidence="2" type="ORF">EV421DRAFT_1899394</name>
</gene>
<name>A0AA39K0D2_9AGAR</name>
<dbReference type="SUPFAM" id="SSF48452">
    <property type="entry name" value="TPR-like"/>
    <property type="match status" value="1"/>
</dbReference>
<feature type="region of interest" description="Disordered" evidence="1">
    <location>
        <begin position="1"/>
        <end position="28"/>
    </location>
</feature>
<accession>A0AA39K0D2</accession>
<dbReference type="AlphaFoldDB" id="A0AA39K0D2"/>
<keyword evidence="3" id="KW-1185">Reference proteome</keyword>
<protein>
    <recommendedName>
        <fullName evidence="4">TPR-like protein</fullName>
    </recommendedName>
</protein>
<comment type="caution">
    <text evidence="2">The sequence shown here is derived from an EMBL/GenBank/DDBJ whole genome shotgun (WGS) entry which is preliminary data.</text>
</comment>
<evidence type="ECO:0000313" key="2">
    <source>
        <dbReference type="EMBL" id="KAK0449908.1"/>
    </source>
</evidence>
<dbReference type="Proteomes" id="UP001175226">
    <property type="component" value="Unassembled WGS sequence"/>
</dbReference>